<proteinExistence type="predicted"/>
<evidence type="ECO:0000256" key="1">
    <source>
        <dbReference type="ARBA" id="ARBA00022723"/>
    </source>
</evidence>
<protein>
    <recommendedName>
        <fullName evidence="4">MYND-type domain-containing protein</fullName>
    </recommendedName>
</protein>
<keyword evidence="3" id="KW-0862">Zinc</keyword>
<dbReference type="InterPro" id="IPR002893">
    <property type="entry name" value="Znf_MYND"/>
</dbReference>
<dbReference type="Proteomes" id="UP000297595">
    <property type="component" value="Unassembled WGS sequence"/>
</dbReference>
<dbReference type="PROSITE" id="PS01360">
    <property type="entry name" value="ZF_MYND_1"/>
    <property type="match status" value="1"/>
</dbReference>
<keyword evidence="2" id="KW-0863">Zinc-finger</keyword>
<evidence type="ECO:0000256" key="2">
    <source>
        <dbReference type="ARBA" id="ARBA00022771"/>
    </source>
</evidence>
<accession>A0A7C8PV84</accession>
<comment type="caution">
    <text evidence="5">The sequence shown here is derived from an EMBL/GenBank/DDBJ whole genome shotgun (WGS) entry which is preliminary data.</text>
</comment>
<evidence type="ECO:0000256" key="3">
    <source>
        <dbReference type="ARBA" id="ARBA00022833"/>
    </source>
</evidence>
<dbReference type="Pfam" id="PF01753">
    <property type="entry name" value="zf-MYND"/>
    <property type="match status" value="1"/>
</dbReference>
<name>A0A7C8PV84_ORBOL</name>
<gene>
    <name evidence="5" type="ORF">EYR41_003350</name>
</gene>
<reference evidence="5 6" key="1">
    <citation type="submission" date="2019-03" db="EMBL/GenBank/DDBJ databases">
        <title>Nematode-trapping fungi genome.</title>
        <authorList>
            <person name="Vidal-Diez De Ulzurrun G."/>
        </authorList>
    </citation>
    <scope>NUCLEOTIDE SEQUENCE [LARGE SCALE GENOMIC DNA]</scope>
    <source>
        <strain evidence="5 6">TWF154</strain>
    </source>
</reference>
<dbReference type="EMBL" id="SOZJ01000002">
    <property type="protein sequence ID" value="TGJ71384.1"/>
    <property type="molecule type" value="Genomic_DNA"/>
</dbReference>
<dbReference type="Gene3D" id="6.10.140.2220">
    <property type="match status" value="1"/>
</dbReference>
<dbReference type="SUPFAM" id="SSF144232">
    <property type="entry name" value="HIT/MYND zinc finger-like"/>
    <property type="match status" value="1"/>
</dbReference>
<organism evidence="5 6">
    <name type="scientific">Orbilia oligospora</name>
    <name type="common">Nematode-trapping fungus</name>
    <name type="synonym">Arthrobotrys oligospora</name>
    <dbReference type="NCBI Taxonomy" id="2813651"/>
    <lineage>
        <taxon>Eukaryota</taxon>
        <taxon>Fungi</taxon>
        <taxon>Dikarya</taxon>
        <taxon>Ascomycota</taxon>
        <taxon>Pezizomycotina</taxon>
        <taxon>Orbiliomycetes</taxon>
        <taxon>Orbiliales</taxon>
        <taxon>Orbiliaceae</taxon>
        <taxon>Orbilia</taxon>
    </lineage>
</organism>
<dbReference type="AlphaFoldDB" id="A0A7C8PV84"/>
<dbReference type="PROSITE" id="PS50865">
    <property type="entry name" value="ZF_MYND_2"/>
    <property type="match status" value="1"/>
</dbReference>
<evidence type="ECO:0000259" key="4">
    <source>
        <dbReference type="PROSITE" id="PS50865"/>
    </source>
</evidence>
<sequence>MTVKQLRPECQKCGNTSNLFYCGRCSAVQYCSAAHQIQDSNKHLPTCSRIWERLSPLQQCEELSLDDVLSADSPIAISIPVDSTYPVFNTHGSIRQVDQSLRTSLIGICIKQNTYASLKLAIEQFRMLTRYRIAPPLLFVPTLLKMGADGICYNLLSIERRIAACEKEEGEERMALQHLYREAQGVMEGKQFGCDVFEDLRHWVFWSPMPAPRSMAALVFVLQVWIDDLENAVQFDRTIATSLRRKLNYDTVEIIRGYLFETEVMIGNRKVLQDRAEKVLHELKRHQDYVLKASCYSNREFWEQLVLGAKAGIISGNIGTSRSREAGATVGFPSFSGHTIEDLSVFRQLLLDDNSAFRFLTDFFERQPLYLNGPSGGRGLDWMRVWQEVSRLTTARNDALQDTGHGEVDPPALLGTENQTAATFSNQGMCGHVPESPNGNEMNGKNGRK</sequence>
<evidence type="ECO:0000313" key="6">
    <source>
        <dbReference type="Proteomes" id="UP000297595"/>
    </source>
</evidence>
<evidence type="ECO:0000313" key="5">
    <source>
        <dbReference type="EMBL" id="TGJ71384.1"/>
    </source>
</evidence>
<feature type="domain" description="MYND-type" evidence="4">
    <location>
        <begin position="10"/>
        <end position="47"/>
    </location>
</feature>
<dbReference type="GO" id="GO:0008270">
    <property type="term" value="F:zinc ion binding"/>
    <property type="evidence" value="ECO:0007669"/>
    <property type="project" value="UniProtKB-KW"/>
</dbReference>
<keyword evidence="1" id="KW-0479">Metal-binding</keyword>